<sequence length="275" mass="30121">MQNTKSPSIEARLSAYLDGEVDETERRAIDQLLATDAEARRLLEHLKQGSAFGASGFEAFLHDPVPLSLARRIRQGTDINPKLDRVVGAPRKQRRKLWRGALAASCGMLLIGGSTGYLIGRTIDDNTPPTPVVKARTWLDDVTDAHRVYSRQPRHLVEVTAENDEEIRNWLTASTGVSFAIPDLAQSKLTFQGARLLVAAGKPTAQLLFKDEDGEVYAICFQRSPTTDDSGRMTESMRDDLALIAWNEPGATYVVVGPSATANFKDLADAIADVM</sequence>
<evidence type="ECO:0000256" key="1">
    <source>
        <dbReference type="SAM" id="Phobius"/>
    </source>
</evidence>
<evidence type="ECO:0000313" key="4">
    <source>
        <dbReference type="Proteomes" id="UP001139089"/>
    </source>
</evidence>
<dbReference type="Pfam" id="PF13490">
    <property type="entry name" value="zf-HC2"/>
    <property type="match status" value="1"/>
</dbReference>
<dbReference type="Proteomes" id="UP001139089">
    <property type="component" value="Unassembled WGS sequence"/>
</dbReference>
<reference evidence="3" key="1">
    <citation type="submission" date="2021-12" db="EMBL/GenBank/DDBJ databases">
        <authorList>
            <person name="Li Y."/>
        </authorList>
    </citation>
    <scope>NUCLEOTIDE SEQUENCE</scope>
    <source>
        <strain evidence="3">DKSPLA3</strain>
    </source>
</reference>
<dbReference type="EMBL" id="JAJOZR010000017">
    <property type="protein sequence ID" value="MCD7111535.1"/>
    <property type="molecule type" value="Genomic_DNA"/>
</dbReference>
<evidence type="ECO:0000259" key="2">
    <source>
        <dbReference type="Pfam" id="PF13490"/>
    </source>
</evidence>
<accession>A0A9X1T332</accession>
<name>A0A9X1T332_9HYPH</name>
<proteinExistence type="predicted"/>
<feature type="domain" description="Putative zinc-finger" evidence="2">
    <location>
        <begin position="9"/>
        <end position="30"/>
    </location>
</feature>
<keyword evidence="1" id="KW-0472">Membrane</keyword>
<keyword evidence="4" id="KW-1185">Reference proteome</keyword>
<dbReference type="InterPro" id="IPR027383">
    <property type="entry name" value="Znf_put"/>
</dbReference>
<gene>
    <name evidence="3" type="ORF">LRX75_21085</name>
</gene>
<protein>
    <submittedName>
        <fullName evidence="3">Anti-sigma factor</fullName>
    </submittedName>
</protein>
<keyword evidence="1" id="KW-1133">Transmembrane helix</keyword>
<evidence type="ECO:0000313" key="3">
    <source>
        <dbReference type="EMBL" id="MCD7111535.1"/>
    </source>
</evidence>
<feature type="transmembrane region" description="Helical" evidence="1">
    <location>
        <begin position="101"/>
        <end position="120"/>
    </location>
</feature>
<organism evidence="3 4">
    <name type="scientific">Rhizobium quercicola</name>
    <dbReference type="NCBI Taxonomy" id="2901226"/>
    <lineage>
        <taxon>Bacteria</taxon>
        <taxon>Pseudomonadati</taxon>
        <taxon>Pseudomonadota</taxon>
        <taxon>Alphaproteobacteria</taxon>
        <taxon>Hyphomicrobiales</taxon>
        <taxon>Rhizobiaceae</taxon>
        <taxon>Rhizobium/Agrobacterium group</taxon>
        <taxon>Rhizobium</taxon>
    </lineage>
</organism>
<comment type="caution">
    <text evidence="3">The sequence shown here is derived from an EMBL/GenBank/DDBJ whole genome shotgun (WGS) entry which is preliminary data.</text>
</comment>
<keyword evidence="1" id="KW-0812">Transmembrane</keyword>
<dbReference type="RefSeq" id="WP_231816615.1">
    <property type="nucleotide sequence ID" value="NZ_JAJOZR010000017.1"/>
</dbReference>
<dbReference type="AlphaFoldDB" id="A0A9X1T332"/>